<evidence type="ECO:0000313" key="7">
    <source>
        <dbReference type="Proteomes" id="UP000533598"/>
    </source>
</evidence>
<evidence type="ECO:0000313" key="6">
    <source>
        <dbReference type="EMBL" id="MBB4678445.1"/>
    </source>
</evidence>
<dbReference type="PANTHER" id="PTHR30055">
    <property type="entry name" value="HTH-TYPE TRANSCRIPTIONAL REGULATOR RUTR"/>
    <property type="match status" value="1"/>
</dbReference>
<evidence type="ECO:0000259" key="5">
    <source>
        <dbReference type="PROSITE" id="PS50977"/>
    </source>
</evidence>
<dbReference type="InterPro" id="IPR036271">
    <property type="entry name" value="Tet_transcr_reg_TetR-rel_C_sf"/>
</dbReference>
<name>A0A7W7CC35_9PSEU</name>
<keyword evidence="2 4" id="KW-0238">DNA-binding</keyword>
<dbReference type="EMBL" id="JACHMH010000001">
    <property type="protein sequence ID" value="MBB4678445.1"/>
    <property type="molecule type" value="Genomic_DNA"/>
</dbReference>
<evidence type="ECO:0000256" key="4">
    <source>
        <dbReference type="PROSITE-ProRule" id="PRU00335"/>
    </source>
</evidence>
<comment type="caution">
    <text evidence="6">The sequence shown here is derived from an EMBL/GenBank/DDBJ whole genome shotgun (WGS) entry which is preliminary data.</text>
</comment>
<keyword evidence="1" id="KW-0805">Transcription regulation</keyword>
<dbReference type="PANTHER" id="PTHR30055:SF234">
    <property type="entry name" value="HTH-TYPE TRANSCRIPTIONAL REGULATOR BETI"/>
    <property type="match status" value="1"/>
</dbReference>
<gene>
    <name evidence="6" type="ORF">HNR67_004563</name>
</gene>
<dbReference type="InterPro" id="IPR050109">
    <property type="entry name" value="HTH-type_TetR-like_transc_reg"/>
</dbReference>
<reference evidence="6 7" key="1">
    <citation type="submission" date="2020-08" db="EMBL/GenBank/DDBJ databases">
        <title>Sequencing the genomes of 1000 actinobacteria strains.</title>
        <authorList>
            <person name="Klenk H.-P."/>
        </authorList>
    </citation>
    <scope>NUCLEOTIDE SEQUENCE [LARGE SCALE GENOMIC DNA]</scope>
    <source>
        <strain evidence="6 7">DSM 44230</strain>
    </source>
</reference>
<dbReference type="GO" id="GO:0000976">
    <property type="term" value="F:transcription cis-regulatory region binding"/>
    <property type="evidence" value="ECO:0007669"/>
    <property type="project" value="TreeGrafter"/>
</dbReference>
<dbReference type="PROSITE" id="PS50977">
    <property type="entry name" value="HTH_TETR_2"/>
    <property type="match status" value="1"/>
</dbReference>
<keyword evidence="7" id="KW-1185">Reference proteome</keyword>
<dbReference type="SUPFAM" id="SSF46689">
    <property type="entry name" value="Homeodomain-like"/>
    <property type="match status" value="1"/>
</dbReference>
<accession>A0A7W7CC35</accession>
<evidence type="ECO:0000256" key="1">
    <source>
        <dbReference type="ARBA" id="ARBA00023015"/>
    </source>
</evidence>
<dbReference type="Proteomes" id="UP000533598">
    <property type="component" value="Unassembled WGS sequence"/>
</dbReference>
<dbReference type="InterPro" id="IPR009057">
    <property type="entry name" value="Homeodomain-like_sf"/>
</dbReference>
<feature type="domain" description="HTH tetR-type" evidence="5">
    <location>
        <begin position="12"/>
        <end position="70"/>
    </location>
</feature>
<dbReference type="GO" id="GO:0003700">
    <property type="term" value="F:DNA-binding transcription factor activity"/>
    <property type="evidence" value="ECO:0007669"/>
    <property type="project" value="TreeGrafter"/>
</dbReference>
<organism evidence="6 7">
    <name type="scientific">Crossiella cryophila</name>
    <dbReference type="NCBI Taxonomy" id="43355"/>
    <lineage>
        <taxon>Bacteria</taxon>
        <taxon>Bacillati</taxon>
        <taxon>Actinomycetota</taxon>
        <taxon>Actinomycetes</taxon>
        <taxon>Pseudonocardiales</taxon>
        <taxon>Pseudonocardiaceae</taxon>
        <taxon>Crossiella</taxon>
    </lineage>
</organism>
<dbReference type="AlphaFoldDB" id="A0A7W7CC35"/>
<dbReference type="SUPFAM" id="SSF48498">
    <property type="entry name" value="Tetracyclin repressor-like, C-terminal domain"/>
    <property type="match status" value="1"/>
</dbReference>
<sequence>MTSDTRESNTPSRTRAAILDAAIALLSQRPAASLAEIAEAAGCGRSTLQRHFPERSDLMAAIFQLAVHRVSAVLAAADLTEGPAAQALRRAVRAYLELPPELIRVCDEAEQRGEADWLDAAFAQAEQPMLALLARAHAEGLLDASLSPEWVYKALWWNLLAGFEAVGEGLMDREQAAESVIRQLERGLPG</sequence>
<protein>
    <submittedName>
        <fullName evidence="6">AcrR family transcriptional regulator</fullName>
    </submittedName>
</protein>
<dbReference type="Gene3D" id="1.10.357.10">
    <property type="entry name" value="Tetracycline Repressor, domain 2"/>
    <property type="match status" value="1"/>
</dbReference>
<proteinExistence type="predicted"/>
<keyword evidence="3" id="KW-0804">Transcription</keyword>
<evidence type="ECO:0000256" key="3">
    <source>
        <dbReference type="ARBA" id="ARBA00023163"/>
    </source>
</evidence>
<dbReference type="Pfam" id="PF00440">
    <property type="entry name" value="TetR_N"/>
    <property type="match status" value="1"/>
</dbReference>
<feature type="DNA-binding region" description="H-T-H motif" evidence="4">
    <location>
        <begin position="33"/>
        <end position="52"/>
    </location>
</feature>
<dbReference type="InterPro" id="IPR001647">
    <property type="entry name" value="HTH_TetR"/>
</dbReference>
<evidence type="ECO:0000256" key="2">
    <source>
        <dbReference type="ARBA" id="ARBA00023125"/>
    </source>
</evidence>
<dbReference type="RefSeq" id="WP_185004278.1">
    <property type="nucleotide sequence ID" value="NZ_BAAAUI010000028.1"/>
</dbReference>